<dbReference type="PANTHER" id="PTHR46211">
    <property type="entry name" value="GLYCEROPHOSPHORYL DIESTER PHOSPHODIESTERASE"/>
    <property type="match status" value="1"/>
</dbReference>
<dbReference type="EMBL" id="CP049866">
    <property type="protein sequence ID" value="QIK75471.1"/>
    <property type="molecule type" value="Genomic_DNA"/>
</dbReference>
<dbReference type="Gene3D" id="3.20.20.190">
    <property type="entry name" value="Phosphatidylinositol (PI) phosphodiesterase"/>
    <property type="match status" value="1"/>
</dbReference>
<evidence type="ECO:0000259" key="1">
    <source>
        <dbReference type="PROSITE" id="PS51704"/>
    </source>
</evidence>
<name>A0A6G7YFP9_9ACTN</name>
<dbReference type="InterPro" id="IPR017946">
    <property type="entry name" value="PLC-like_Pdiesterase_TIM-brl"/>
</dbReference>
<dbReference type="RefSeq" id="WP_166317361.1">
    <property type="nucleotide sequence ID" value="NZ_CP049866.1"/>
</dbReference>
<accession>A0A6G7YFP9</accession>
<organism evidence="2 3">
    <name type="scientific">Nocardioides piscis</name>
    <dbReference type="NCBI Taxonomy" id="2714938"/>
    <lineage>
        <taxon>Bacteria</taxon>
        <taxon>Bacillati</taxon>
        <taxon>Actinomycetota</taxon>
        <taxon>Actinomycetes</taxon>
        <taxon>Propionibacteriales</taxon>
        <taxon>Nocardioidaceae</taxon>
        <taxon>Nocardioides</taxon>
    </lineage>
</organism>
<protein>
    <submittedName>
        <fullName evidence="2">Glycerophosphodiester phosphodiesterase</fullName>
    </submittedName>
</protein>
<proteinExistence type="predicted"/>
<sequence>MTFDLQAHRGGAGRHQENTLAAFGDALSIGVSTLELDVHLTRDDDVVVNHDPTLADARLIRRLTRAELPPSMPLLCEVAALLERRHADPVGINLEIKYDALAASELTSRADFVCVVADAIRIDGLVERTSIQCFDWGVLQLVGLEEPRLRRNLLVSPKHLAPGSDGPSPWFGGLGVAERFVTTAAEEGFDAISPIHGHPFRGGVEDSTYVPFTTPDLVAEAHAAGLGVIPYVVDDPATMAALVGVGVDGLITNRPGRLRDVLSDLGRTLPDSFTETTPATSGASIES</sequence>
<dbReference type="Pfam" id="PF03009">
    <property type="entry name" value="GDPD"/>
    <property type="match status" value="1"/>
</dbReference>
<dbReference type="GO" id="GO:0006629">
    <property type="term" value="P:lipid metabolic process"/>
    <property type="evidence" value="ECO:0007669"/>
    <property type="project" value="InterPro"/>
</dbReference>
<dbReference type="AlphaFoldDB" id="A0A6G7YFP9"/>
<dbReference type="KEGG" id="npi:G7071_08490"/>
<dbReference type="Proteomes" id="UP000502035">
    <property type="component" value="Chromosome"/>
</dbReference>
<evidence type="ECO:0000313" key="3">
    <source>
        <dbReference type="Proteomes" id="UP000502035"/>
    </source>
</evidence>
<dbReference type="PROSITE" id="PS51704">
    <property type="entry name" value="GP_PDE"/>
    <property type="match status" value="1"/>
</dbReference>
<dbReference type="PANTHER" id="PTHR46211:SF14">
    <property type="entry name" value="GLYCEROPHOSPHODIESTER PHOSPHODIESTERASE"/>
    <property type="match status" value="1"/>
</dbReference>
<gene>
    <name evidence="2" type="ORF">G7071_08490</name>
</gene>
<evidence type="ECO:0000313" key="2">
    <source>
        <dbReference type="EMBL" id="QIK75471.1"/>
    </source>
</evidence>
<reference evidence="2 3" key="1">
    <citation type="submission" date="2020-03" db="EMBL/GenBank/DDBJ databases">
        <title>Nocardioides sp. nov., isolated from fish.</title>
        <authorList>
            <person name="Hyun D.-W."/>
            <person name="Bae J.-W."/>
        </authorList>
    </citation>
    <scope>NUCLEOTIDE SEQUENCE [LARGE SCALE GENOMIC DNA]</scope>
    <source>
        <strain evidence="2 3">HDW12A</strain>
    </source>
</reference>
<dbReference type="SUPFAM" id="SSF51695">
    <property type="entry name" value="PLC-like phosphodiesterases"/>
    <property type="match status" value="1"/>
</dbReference>
<dbReference type="InterPro" id="IPR030395">
    <property type="entry name" value="GP_PDE_dom"/>
</dbReference>
<feature type="domain" description="GP-PDE" evidence="1">
    <location>
        <begin position="3"/>
        <end position="262"/>
    </location>
</feature>
<keyword evidence="3" id="KW-1185">Reference proteome</keyword>
<dbReference type="GO" id="GO:0008081">
    <property type="term" value="F:phosphoric diester hydrolase activity"/>
    <property type="evidence" value="ECO:0007669"/>
    <property type="project" value="InterPro"/>
</dbReference>